<evidence type="ECO:0000256" key="3">
    <source>
        <dbReference type="ARBA" id="ARBA00022679"/>
    </source>
</evidence>
<accession>U4KN40</accession>
<dbReference type="RefSeq" id="WP_030004496.1">
    <property type="nucleotide sequence ID" value="NC_022549.1"/>
</dbReference>
<dbReference type="NCBIfam" id="TIGR00460">
    <property type="entry name" value="fmt"/>
    <property type="match status" value="1"/>
</dbReference>
<reference evidence="8 9" key="1">
    <citation type="journal article" date="2013" name="J. Mol. Microbiol. Biotechnol.">
        <title>Analysis of the Complete Genomes of Acholeplasma brassicae , A. palmae and A. laidlawii and Their Comparison to the Obligate Parasites from ' Candidatus Phytoplasma'.</title>
        <authorList>
            <person name="Kube M."/>
            <person name="Siewert C."/>
            <person name="Migdoll A.M."/>
            <person name="Duduk B."/>
            <person name="Holz S."/>
            <person name="Rabus R."/>
            <person name="Seemuller E."/>
            <person name="Mitrovic J."/>
            <person name="Muller I."/>
            <person name="Buttner C."/>
            <person name="Reinhardt R."/>
        </authorList>
    </citation>
    <scope>NUCLEOTIDE SEQUENCE [LARGE SCALE GENOMIC DNA]</scope>
    <source>
        <strain evidence="9">0502</strain>
    </source>
</reference>
<evidence type="ECO:0000256" key="5">
    <source>
        <dbReference type="HAMAP-Rule" id="MF_00182"/>
    </source>
</evidence>
<dbReference type="InterPro" id="IPR002376">
    <property type="entry name" value="Formyl_transf_N"/>
</dbReference>
<evidence type="ECO:0000256" key="4">
    <source>
        <dbReference type="ARBA" id="ARBA00022917"/>
    </source>
</evidence>
<dbReference type="SUPFAM" id="SSF50486">
    <property type="entry name" value="FMT C-terminal domain-like"/>
    <property type="match status" value="1"/>
</dbReference>
<dbReference type="Pfam" id="PF00551">
    <property type="entry name" value="Formyl_trans_N"/>
    <property type="match status" value="1"/>
</dbReference>
<keyword evidence="3 5" id="KW-0808">Transferase</keyword>
<feature type="binding site" evidence="5">
    <location>
        <begin position="104"/>
        <end position="107"/>
    </location>
    <ligand>
        <name>(6S)-5,6,7,8-tetrahydrofolate</name>
        <dbReference type="ChEBI" id="CHEBI:57453"/>
    </ligand>
</feature>
<dbReference type="InterPro" id="IPR041711">
    <property type="entry name" value="Met-tRNA-FMT_N"/>
</dbReference>
<dbReference type="InterPro" id="IPR005793">
    <property type="entry name" value="Formyl_trans_C"/>
</dbReference>
<evidence type="ECO:0000256" key="1">
    <source>
        <dbReference type="ARBA" id="ARBA00010699"/>
    </source>
</evidence>
<dbReference type="STRING" id="61635.BN85306150"/>
<evidence type="ECO:0000259" key="7">
    <source>
        <dbReference type="Pfam" id="PF02911"/>
    </source>
</evidence>
<protein>
    <recommendedName>
        <fullName evidence="2 5">Methionyl-tRNA formyltransferase</fullName>
        <ecNumber evidence="2 5">2.1.2.9</ecNumber>
    </recommendedName>
</protein>
<feature type="domain" description="Formyl transferase N-terminal" evidence="6">
    <location>
        <begin position="1"/>
        <end position="171"/>
    </location>
</feature>
<dbReference type="CDD" id="cd08646">
    <property type="entry name" value="FMT_core_Met-tRNA-FMT_N"/>
    <property type="match status" value="1"/>
</dbReference>
<proteinExistence type="inferred from homology"/>
<keyword evidence="9" id="KW-1185">Reference proteome</keyword>
<comment type="catalytic activity">
    <reaction evidence="5">
        <text>L-methionyl-tRNA(fMet) + (6R)-10-formyltetrahydrofolate = N-formyl-L-methionyl-tRNA(fMet) + (6S)-5,6,7,8-tetrahydrofolate + H(+)</text>
        <dbReference type="Rhea" id="RHEA:24380"/>
        <dbReference type="Rhea" id="RHEA-COMP:9952"/>
        <dbReference type="Rhea" id="RHEA-COMP:9953"/>
        <dbReference type="ChEBI" id="CHEBI:15378"/>
        <dbReference type="ChEBI" id="CHEBI:57453"/>
        <dbReference type="ChEBI" id="CHEBI:78530"/>
        <dbReference type="ChEBI" id="CHEBI:78844"/>
        <dbReference type="ChEBI" id="CHEBI:195366"/>
        <dbReference type="EC" id="2.1.2.9"/>
    </reaction>
</comment>
<organism evidence="8 9">
    <name type="scientific">Acholeplasma brassicae</name>
    <dbReference type="NCBI Taxonomy" id="61635"/>
    <lineage>
        <taxon>Bacteria</taxon>
        <taxon>Bacillati</taxon>
        <taxon>Mycoplasmatota</taxon>
        <taxon>Mollicutes</taxon>
        <taxon>Acholeplasmatales</taxon>
        <taxon>Acholeplasmataceae</taxon>
        <taxon>Acholeplasma</taxon>
    </lineage>
</organism>
<dbReference type="InterPro" id="IPR036477">
    <property type="entry name" value="Formyl_transf_N_sf"/>
</dbReference>
<dbReference type="AlphaFoldDB" id="U4KN40"/>
<dbReference type="GO" id="GO:0005829">
    <property type="term" value="C:cytosol"/>
    <property type="evidence" value="ECO:0007669"/>
    <property type="project" value="TreeGrafter"/>
</dbReference>
<evidence type="ECO:0000313" key="9">
    <source>
        <dbReference type="Proteomes" id="UP000032737"/>
    </source>
</evidence>
<gene>
    <name evidence="5 8" type="primary">fmt</name>
    <name evidence="8" type="ORF">BN85306150</name>
</gene>
<dbReference type="InterPro" id="IPR011034">
    <property type="entry name" value="Formyl_transferase-like_C_sf"/>
</dbReference>
<dbReference type="KEGG" id="abra:BN85306150"/>
<comment type="similarity">
    <text evidence="1 5">Belongs to the Fmt family.</text>
</comment>
<dbReference type="HOGENOM" id="CLU_033347_1_1_14"/>
<dbReference type="PANTHER" id="PTHR11138">
    <property type="entry name" value="METHIONYL-TRNA FORMYLTRANSFERASE"/>
    <property type="match status" value="1"/>
</dbReference>
<dbReference type="Gene3D" id="3.40.50.12230">
    <property type="match status" value="1"/>
</dbReference>
<dbReference type="HAMAP" id="MF_00182">
    <property type="entry name" value="Formyl_trans"/>
    <property type="match status" value="1"/>
</dbReference>
<dbReference type="InterPro" id="IPR005794">
    <property type="entry name" value="Fmt"/>
</dbReference>
<evidence type="ECO:0000313" key="8">
    <source>
        <dbReference type="EMBL" id="CCV65636.1"/>
    </source>
</evidence>
<feature type="domain" description="Formyl transferase C-terminal" evidence="7">
    <location>
        <begin position="199"/>
        <end position="294"/>
    </location>
</feature>
<dbReference type="SUPFAM" id="SSF53328">
    <property type="entry name" value="Formyltransferase"/>
    <property type="match status" value="1"/>
</dbReference>
<dbReference type="PANTHER" id="PTHR11138:SF5">
    <property type="entry name" value="METHIONYL-TRNA FORMYLTRANSFERASE, MITOCHONDRIAL"/>
    <property type="match status" value="1"/>
</dbReference>
<dbReference type="GO" id="GO:0004479">
    <property type="term" value="F:methionyl-tRNA formyltransferase activity"/>
    <property type="evidence" value="ECO:0007669"/>
    <property type="project" value="UniProtKB-UniRule"/>
</dbReference>
<comment type="function">
    <text evidence="5">Attaches a formyl group to the free amino group of methionyl-tRNA(fMet). The formyl group appears to play a dual role in the initiator identity of N-formylmethionyl-tRNA by promoting its recognition by IF2 and preventing the misappropriation of this tRNA by the elongation apparatus.</text>
</comment>
<evidence type="ECO:0000259" key="6">
    <source>
        <dbReference type="Pfam" id="PF00551"/>
    </source>
</evidence>
<dbReference type="EC" id="2.1.2.9" evidence="2 5"/>
<name>U4KN40_9MOLU</name>
<dbReference type="Proteomes" id="UP000032737">
    <property type="component" value="Chromosome"/>
</dbReference>
<evidence type="ECO:0000256" key="2">
    <source>
        <dbReference type="ARBA" id="ARBA00012261"/>
    </source>
</evidence>
<dbReference type="EMBL" id="FO681348">
    <property type="protein sequence ID" value="CCV65636.1"/>
    <property type="molecule type" value="Genomic_DNA"/>
</dbReference>
<dbReference type="Pfam" id="PF02911">
    <property type="entry name" value="Formyl_trans_C"/>
    <property type="match status" value="1"/>
</dbReference>
<sequence length="304" mass="34109">MKIVFMGTPSFALPTLEMLHQRFGVSLVVTQPDKVVGRKKIITKSPVKEFAIKHGIDVFQPLKLSKDYERIIKLKPDLIVTAAYGQMIPTAVLDLATSINVHGSILPKYRGGAPVQYAIKNGDKTTGVTIMYMAPKMDSGDIIDCEEVEILETDTTDSLMRRLSIVGRDLLDRTILSIINQTNNRVPQDETQVTFAYTIKPEEEFLDFTKTTKEVINHLRSLLDEPGGSIFVNNTRIKVYEIEKSDIISSRNPGEVVKVTKQFLVKTKDGVVRLKKIKPEGKKLMNDTDFLNGQKIICEGDIIK</sequence>
<dbReference type="OrthoDB" id="9802815at2"/>
<keyword evidence="4 5" id="KW-0648">Protein biosynthesis</keyword>